<dbReference type="InterPro" id="IPR009413">
    <property type="entry name" value="Aegerolysin-typ"/>
</dbReference>
<accession>A0AAW0CJH7</accession>
<organism evidence="2 3">
    <name type="scientific">Paramarasmius palmivorus</name>
    <dbReference type="NCBI Taxonomy" id="297713"/>
    <lineage>
        <taxon>Eukaryota</taxon>
        <taxon>Fungi</taxon>
        <taxon>Dikarya</taxon>
        <taxon>Basidiomycota</taxon>
        <taxon>Agaricomycotina</taxon>
        <taxon>Agaricomycetes</taxon>
        <taxon>Agaricomycetidae</taxon>
        <taxon>Agaricales</taxon>
        <taxon>Marasmiineae</taxon>
        <taxon>Marasmiaceae</taxon>
        <taxon>Paramarasmius</taxon>
    </lineage>
</organism>
<proteinExistence type="inferred from homology"/>
<comment type="similarity">
    <text evidence="1">Belongs to the aegerolysin family.</text>
</comment>
<dbReference type="Gene3D" id="2.60.270.50">
    <property type="match status" value="1"/>
</dbReference>
<sequence>MSTGGTPMFFSEAEHQHQDVRDVLDRPEAWHDEVDNQGQTLKDLLKHMDPTTVPKEPHAYAQWVIIIIHNVGSGNVKLKNLDPSWGKLHADGDKDKEVSKDVYEGHIIGPDQKLQLNACGRADSPSGTTGDFDLCDADEGDRVIRHFYWDCPWGSKRNTWTVSGSNSKWMVEHQGANLDSGALGTITVNLMKSGN</sequence>
<dbReference type="Pfam" id="PF06355">
    <property type="entry name" value="Aegerolysin"/>
    <property type="match status" value="1"/>
</dbReference>
<gene>
    <name evidence="2" type="primary">OLYA6_3</name>
    <name evidence="2" type="ORF">VNI00_010401</name>
</gene>
<keyword evidence="3" id="KW-1185">Reference proteome</keyword>
<comment type="caution">
    <text evidence="2">The sequence shown here is derived from an EMBL/GenBank/DDBJ whole genome shotgun (WGS) entry which is preliminary data.</text>
</comment>
<evidence type="ECO:0000313" key="3">
    <source>
        <dbReference type="Proteomes" id="UP001383192"/>
    </source>
</evidence>
<dbReference type="AlphaFoldDB" id="A0AAW0CJH7"/>
<evidence type="ECO:0000313" key="2">
    <source>
        <dbReference type="EMBL" id="KAK7039009.1"/>
    </source>
</evidence>
<evidence type="ECO:0000256" key="1">
    <source>
        <dbReference type="ARBA" id="ARBA00010795"/>
    </source>
</evidence>
<name>A0AAW0CJH7_9AGAR</name>
<dbReference type="EMBL" id="JAYKXP010000041">
    <property type="protein sequence ID" value="KAK7039009.1"/>
    <property type="molecule type" value="Genomic_DNA"/>
</dbReference>
<dbReference type="Proteomes" id="UP001383192">
    <property type="component" value="Unassembled WGS sequence"/>
</dbReference>
<protein>
    <submittedName>
        <fullName evidence="2">Ostreolysin A6</fullName>
    </submittedName>
</protein>
<reference evidence="2 3" key="1">
    <citation type="submission" date="2024-01" db="EMBL/GenBank/DDBJ databases">
        <title>A draft genome for a cacao thread blight-causing isolate of Paramarasmius palmivorus.</title>
        <authorList>
            <person name="Baruah I.K."/>
            <person name="Bukari Y."/>
            <person name="Amoako-Attah I."/>
            <person name="Meinhardt L.W."/>
            <person name="Bailey B.A."/>
            <person name="Cohen S.P."/>
        </authorList>
    </citation>
    <scope>NUCLEOTIDE SEQUENCE [LARGE SCALE GENOMIC DNA]</scope>
    <source>
        <strain evidence="2 3">GH-12</strain>
    </source>
</reference>
<dbReference type="GO" id="GO:0019836">
    <property type="term" value="P:symbiont-mediated hemolysis of host erythrocyte"/>
    <property type="evidence" value="ECO:0007669"/>
    <property type="project" value="InterPro"/>
</dbReference>